<accession>A0A558ITP0</accession>
<evidence type="ECO:0000256" key="2">
    <source>
        <dbReference type="SAM" id="SignalP"/>
    </source>
</evidence>
<proteinExistence type="predicted"/>
<dbReference type="RefSeq" id="WP_158381318.1">
    <property type="nucleotide sequence ID" value="NZ_VMTX01000005.1"/>
</dbReference>
<protein>
    <recommendedName>
        <fullName evidence="5">Secreted protein</fullName>
    </recommendedName>
</protein>
<keyword evidence="2" id="KW-0732">Signal</keyword>
<gene>
    <name evidence="3" type="ORF">FQN05_04650</name>
</gene>
<evidence type="ECO:0000256" key="1">
    <source>
        <dbReference type="SAM" id="MobiDB-lite"/>
    </source>
</evidence>
<feature type="compositionally biased region" description="Low complexity" evidence="1">
    <location>
        <begin position="49"/>
        <end position="87"/>
    </location>
</feature>
<feature type="region of interest" description="Disordered" evidence="1">
    <location>
        <begin position="33"/>
        <end position="101"/>
    </location>
</feature>
<evidence type="ECO:0000313" key="4">
    <source>
        <dbReference type="Proteomes" id="UP000320648"/>
    </source>
</evidence>
<name>A0A558ITP0_9CORY</name>
<comment type="caution">
    <text evidence="3">The sequence shown here is derived from an EMBL/GenBank/DDBJ whole genome shotgun (WGS) entry which is preliminary data.</text>
</comment>
<feature type="chain" id="PRO_5039370434" description="Secreted protein" evidence="2">
    <location>
        <begin position="16"/>
        <end position="392"/>
    </location>
</feature>
<dbReference type="AlphaFoldDB" id="A0A558ITP0"/>
<evidence type="ECO:0000313" key="3">
    <source>
        <dbReference type="EMBL" id="TVU84766.1"/>
    </source>
</evidence>
<sequence>MTTLPALLPQRTARAAVAAASAAALVASCSLPDTRREAAPSESAVAPDSSTATESASNPTATSSTSSRATRSRTSPATSSRAASTRNWPVSLAEESCDSNAGVADTGAGEFVDKGEAPTAIVHFLSTEEPERGAPLKDFKVTQDSFDSCEPLSYIIASGNYEGEQVVFPIVFNWGHPLNDSNGYFSGDGFDFTIGSDSVSFTTGDTPAHEAGKPVSVTFTAMDFGALKTELNAEDKHHIGIDLTQLSDAVDPADLDEFYEFDTNSGPVRCRFSISESECGFIDGDFSPAEAMNGPSNYFLKTHGETEVDLATFRDDSKDFLSDKKFEKVGDGTYEAGTLGHPIQAELKDGTLTLYFPDGAYVFEDGVLDFFNEDDLEAGTMRSAATSSARAD</sequence>
<feature type="signal peptide" evidence="2">
    <location>
        <begin position="1"/>
        <end position="15"/>
    </location>
</feature>
<dbReference type="Proteomes" id="UP000320648">
    <property type="component" value="Unassembled WGS sequence"/>
</dbReference>
<dbReference type="EMBL" id="VMTX01000005">
    <property type="protein sequence ID" value="TVU84766.1"/>
    <property type="molecule type" value="Genomic_DNA"/>
</dbReference>
<evidence type="ECO:0008006" key="5">
    <source>
        <dbReference type="Google" id="ProtNLM"/>
    </source>
</evidence>
<reference evidence="3 4" key="1">
    <citation type="submission" date="2019-07" db="EMBL/GenBank/DDBJ databases">
        <title>Draft genome of C. aurimucosum strain 15-4290.</title>
        <authorList>
            <person name="Pacheco L.G.C."/>
            <person name="Aguiar E.R.G.R."/>
            <person name="Navas J."/>
            <person name="Santos C.S."/>
            <person name="Rocha D.J.P.G."/>
        </authorList>
    </citation>
    <scope>NUCLEOTIDE SEQUENCE [LARGE SCALE GENOMIC DNA]</scope>
    <source>
        <strain evidence="3 4">15-4290</strain>
    </source>
</reference>
<organism evidence="3 4">
    <name type="scientific">Corynebacterium aurimucosum</name>
    <dbReference type="NCBI Taxonomy" id="169292"/>
    <lineage>
        <taxon>Bacteria</taxon>
        <taxon>Bacillati</taxon>
        <taxon>Actinomycetota</taxon>
        <taxon>Actinomycetes</taxon>
        <taxon>Mycobacteriales</taxon>
        <taxon>Corynebacteriaceae</taxon>
        <taxon>Corynebacterium</taxon>
    </lineage>
</organism>